<organism evidence="1 2">
    <name type="scientific">[Candida] jaroonii</name>
    <dbReference type="NCBI Taxonomy" id="467808"/>
    <lineage>
        <taxon>Eukaryota</taxon>
        <taxon>Fungi</taxon>
        <taxon>Dikarya</taxon>
        <taxon>Ascomycota</taxon>
        <taxon>Saccharomycotina</taxon>
        <taxon>Pichiomycetes</taxon>
        <taxon>Debaryomycetaceae</taxon>
        <taxon>Yamadazyma</taxon>
    </lineage>
</organism>
<comment type="caution">
    <text evidence="1">The sequence shown here is derived from an EMBL/GenBank/DDBJ whole genome shotgun (WGS) entry which is preliminary data.</text>
</comment>
<keyword evidence="2" id="KW-1185">Reference proteome</keyword>
<name>A0ACA9Y9R2_9ASCO</name>
<sequence>MLPLISLLSLTVGFPIVNTSVESLSFITDLGQDVLFDHILNTTVSVYEFYLYNTIDYLEVDTLEEAQRTVNKLNGLLIKPILIKSDQSILSSVPNDYKNDHIPSFHEALDNTPSIEDAIDQTIVPRGIPFFKPKVTTGKSDIESSVNGKGTFLLTKVDDLVSKFIPEEVPITPCLDSTFGDGGSISFSVGNSQSISASLEGTAAISFMVTASITQKYEKTVSKSHSTSFGLNIPQGSSGQLFIQNPRILSGIAKTTILKMTKGLWELGTSATQNIDVLDSSLEYKITSRVFRSEQRPLHCKIPYSLL</sequence>
<evidence type="ECO:0000313" key="1">
    <source>
        <dbReference type="EMBL" id="CAH6721798.1"/>
    </source>
</evidence>
<accession>A0ACA9Y9R2</accession>
<reference evidence="1" key="1">
    <citation type="submission" date="2022-06" db="EMBL/GenBank/DDBJ databases">
        <authorList>
            <person name="Legras J.-L."/>
            <person name="Devillers H."/>
            <person name="Grondin C."/>
        </authorList>
    </citation>
    <scope>NUCLEOTIDE SEQUENCE</scope>
    <source>
        <strain evidence="1">CLIB 1444</strain>
    </source>
</reference>
<proteinExistence type="predicted"/>
<gene>
    <name evidence="1" type="ORF">CLIB1444_07S02674</name>
</gene>
<protein>
    <submittedName>
        <fullName evidence="1">Uncharacterized protein</fullName>
    </submittedName>
</protein>
<evidence type="ECO:0000313" key="2">
    <source>
        <dbReference type="Proteomes" id="UP001152531"/>
    </source>
</evidence>
<dbReference type="EMBL" id="CALSDN010000007">
    <property type="protein sequence ID" value="CAH6721798.1"/>
    <property type="molecule type" value="Genomic_DNA"/>
</dbReference>
<dbReference type="Proteomes" id="UP001152531">
    <property type="component" value="Unassembled WGS sequence"/>
</dbReference>